<name>A0A011NBN4_9PROT</name>
<comment type="caution">
    <text evidence="1">The sequence shown here is derived from an EMBL/GenBank/DDBJ whole genome shotgun (WGS) entry which is preliminary data.</text>
</comment>
<protein>
    <submittedName>
        <fullName evidence="1">Uncharacterized protein</fullName>
    </submittedName>
</protein>
<evidence type="ECO:0000313" key="1">
    <source>
        <dbReference type="EMBL" id="EXI80058.1"/>
    </source>
</evidence>
<dbReference type="EMBL" id="JEMX01000042">
    <property type="protein sequence ID" value="EXI80058.1"/>
    <property type="molecule type" value="Genomic_DNA"/>
</dbReference>
<dbReference type="PATRIC" id="fig|1454003.3.peg.2077"/>
<accession>A0A011NBN4</accession>
<dbReference type="Proteomes" id="UP000021816">
    <property type="component" value="Unassembled WGS sequence"/>
</dbReference>
<dbReference type="AlphaFoldDB" id="A0A011NBN4"/>
<gene>
    <name evidence="1" type="ORF">AW10_02026</name>
</gene>
<evidence type="ECO:0000313" key="2">
    <source>
        <dbReference type="Proteomes" id="UP000021816"/>
    </source>
</evidence>
<organism evidence="1 2">
    <name type="scientific">Candidatus Accumulibacter appositus</name>
    <dbReference type="NCBI Taxonomy" id="1454003"/>
    <lineage>
        <taxon>Bacteria</taxon>
        <taxon>Pseudomonadati</taxon>
        <taxon>Pseudomonadota</taxon>
        <taxon>Betaproteobacteria</taxon>
        <taxon>Candidatus Accumulibacter</taxon>
    </lineage>
</organism>
<reference evidence="1 2" key="1">
    <citation type="submission" date="2014-02" db="EMBL/GenBank/DDBJ databases">
        <title>Expanding our view of genomic diversity in Candidatus Accumulibacter clades.</title>
        <authorList>
            <person name="Skennerton C.T."/>
            <person name="Barr J.J."/>
            <person name="Slater F.R."/>
            <person name="Bond P.L."/>
            <person name="Tyson G.W."/>
        </authorList>
    </citation>
    <scope>NUCLEOTIDE SEQUENCE [LARGE SCALE GENOMIC DNA]</scope>
    <source>
        <strain evidence="2">BA-92</strain>
    </source>
</reference>
<sequence length="45" mass="5195">MAFIIWCVSTVMTVNVEIAQVIFRRTGAILRARQLPQKMPHSPQR</sequence>
<proteinExistence type="predicted"/>